<dbReference type="AlphaFoldDB" id="A0A8C6LHQ1"/>
<dbReference type="PANTHER" id="PTHR22793:SF5">
    <property type="entry name" value="MYOCARDIN-RELATED TRANSCRIPTION FACTOR B"/>
    <property type="match status" value="1"/>
</dbReference>
<feature type="repeat" description="RPEL" evidence="4">
    <location>
        <begin position="110"/>
        <end position="135"/>
    </location>
</feature>
<dbReference type="SMART" id="SM00707">
    <property type="entry name" value="RPEL"/>
    <property type="match status" value="2"/>
</dbReference>
<feature type="region of interest" description="Disordered" evidence="6">
    <location>
        <begin position="144"/>
        <end position="215"/>
    </location>
</feature>
<comment type="subcellular location">
    <subcellularLocation>
        <location evidence="1">Nucleus</location>
    </subcellularLocation>
</comment>
<keyword evidence="2 5" id="KW-0677">Repeat</keyword>
<evidence type="ECO:0000256" key="6">
    <source>
        <dbReference type="SAM" id="MobiDB-lite"/>
    </source>
</evidence>
<feature type="repeat" description="RPEL" evidence="4">
    <location>
        <begin position="66"/>
        <end position="91"/>
    </location>
</feature>
<reference evidence="7" key="2">
    <citation type="submission" date="2025-08" db="UniProtKB">
        <authorList>
            <consortium name="Ensembl"/>
        </authorList>
    </citation>
    <scope>IDENTIFICATION</scope>
</reference>
<reference evidence="7" key="3">
    <citation type="submission" date="2025-09" db="UniProtKB">
        <authorList>
            <consortium name="Ensembl"/>
        </authorList>
    </citation>
    <scope>IDENTIFICATION</scope>
</reference>
<dbReference type="PROSITE" id="PS51073">
    <property type="entry name" value="RPEL"/>
    <property type="match status" value="2"/>
</dbReference>
<dbReference type="GO" id="GO:0051145">
    <property type="term" value="P:smooth muscle cell differentiation"/>
    <property type="evidence" value="ECO:0007669"/>
    <property type="project" value="TreeGrafter"/>
</dbReference>
<feature type="compositionally biased region" description="Polar residues" evidence="6">
    <location>
        <begin position="163"/>
        <end position="214"/>
    </location>
</feature>
<comment type="subunit">
    <text evidence="5">Binds PPP1CA and actin.</text>
</comment>
<dbReference type="GO" id="GO:0003779">
    <property type="term" value="F:actin binding"/>
    <property type="evidence" value="ECO:0007669"/>
    <property type="project" value="UniProtKB-KW"/>
</dbReference>
<sequence length="340" mass="38118">MRKYSNEQECLALSLQHIPGSSSESVCHQTTAVMLKVTSQFFSSALKTPAAFHKQIRSLERARTGNFLKHKLCSRPERSELVRMHILEETQAEPSLQATQMKLKRARLASDLNEKISHRPGPMELVEKKILPVVSGVEELIEGGRSEAPHVPDVYSFDEDSSDASVPQLSNSQLSPCSTLSSPKDSGWTDCSSSNSNTPTQVQQTGWRSLTGTESPPDFPALRAHLLCCALQQSLAKLPADKSRSKKSKEPKPRLKKLKYHQYIPPDQKQELSDVPMDSSYARLLHQQQQFLHLQILSQQQQQYSHHPVLPVALRYGNQHFSKAGFRHSNSCCPLHGVPR</sequence>
<dbReference type="GeneTree" id="ENSGT00950000182979"/>
<dbReference type="GO" id="GO:0045944">
    <property type="term" value="P:positive regulation of transcription by RNA polymerase II"/>
    <property type="evidence" value="ECO:0007669"/>
    <property type="project" value="TreeGrafter"/>
</dbReference>
<evidence type="ECO:0000256" key="3">
    <source>
        <dbReference type="ARBA" id="ARBA00023242"/>
    </source>
</evidence>
<dbReference type="GO" id="GO:0003713">
    <property type="term" value="F:transcription coactivator activity"/>
    <property type="evidence" value="ECO:0007669"/>
    <property type="project" value="TreeGrafter"/>
</dbReference>
<keyword evidence="5" id="KW-0009">Actin-binding</keyword>
<dbReference type="InterPro" id="IPR004018">
    <property type="entry name" value="RPEL_repeat"/>
</dbReference>
<dbReference type="Pfam" id="PF02755">
    <property type="entry name" value="RPEL"/>
    <property type="match status" value="2"/>
</dbReference>
<dbReference type="Gene3D" id="6.10.140.2040">
    <property type="match status" value="1"/>
</dbReference>
<evidence type="ECO:0000256" key="2">
    <source>
        <dbReference type="ARBA" id="ARBA00022737"/>
    </source>
</evidence>
<dbReference type="PANTHER" id="PTHR22793">
    <property type="entry name" value="MYOCARDIN-RELATED TRANSCRIPTION FACTOR-RELATED"/>
    <property type="match status" value="1"/>
</dbReference>
<reference evidence="7" key="1">
    <citation type="submission" date="2014-08" db="EMBL/GenBank/DDBJ databases">
        <authorList>
            <person name="Senf B."/>
            <person name="Petzold A."/>
            <person name="Downie B.R."/>
            <person name="Koch P."/>
            <person name="Platzer M."/>
        </authorList>
    </citation>
    <scope>NUCLEOTIDE SEQUENCE [LARGE SCALE GENOMIC DNA]</scope>
    <source>
        <strain evidence="7">GRZ</strain>
    </source>
</reference>
<evidence type="ECO:0000313" key="7">
    <source>
        <dbReference type="Ensembl" id="ENSNFUP00015021180.1"/>
    </source>
</evidence>
<proteinExistence type="inferred from homology"/>
<evidence type="ECO:0000256" key="4">
    <source>
        <dbReference type="PROSITE-ProRule" id="PRU00401"/>
    </source>
</evidence>
<evidence type="ECO:0000313" key="8">
    <source>
        <dbReference type="Proteomes" id="UP000694548"/>
    </source>
</evidence>
<keyword evidence="8" id="KW-1185">Reference proteome</keyword>
<accession>A0A8C6LHQ1</accession>
<name>A0A8C6LHQ1_NOTFU</name>
<dbReference type="InterPro" id="IPR043451">
    <property type="entry name" value="Myocardin-like"/>
</dbReference>
<organism evidence="7 8">
    <name type="scientific">Nothobranchius furzeri</name>
    <name type="common">Turquoise killifish</name>
    <dbReference type="NCBI Taxonomy" id="105023"/>
    <lineage>
        <taxon>Eukaryota</taxon>
        <taxon>Metazoa</taxon>
        <taxon>Chordata</taxon>
        <taxon>Craniata</taxon>
        <taxon>Vertebrata</taxon>
        <taxon>Euteleostomi</taxon>
        <taxon>Actinopterygii</taxon>
        <taxon>Neopterygii</taxon>
        <taxon>Teleostei</taxon>
        <taxon>Neoteleostei</taxon>
        <taxon>Acanthomorphata</taxon>
        <taxon>Ovalentaria</taxon>
        <taxon>Atherinomorphae</taxon>
        <taxon>Cyprinodontiformes</taxon>
        <taxon>Nothobranchiidae</taxon>
        <taxon>Nothobranchius</taxon>
    </lineage>
</organism>
<evidence type="ECO:0000256" key="1">
    <source>
        <dbReference type="ARBA" id="ARBA00004123"/>
    </source>
</evidence>
<dbReference type="Ensembl" id="ENSNFUT00015022178.1">
    <property type="protein sequence ID" value="ENSNFUP00015021180.1"/>
    <property type="gene ID" value="ENSNFUG00015010272.1"/>
</dbReference>
<dbReference type="GO" id="GO:0004864">
    <property type="term" value="F:protein phosphatase inhibitor activity"/>
    <property type="evidence" value="ECO:0007669"/>
    <property type="project" value="UniProtKB-UniRule"/>
</dbReference>
<dbReference type="Gene3D" id="6.10.150.10">
    <property type="match status" value="1"/>
</dbReference>
<dbReference type="GO" id="GO:0005634">
    <property type="term" value="C:nucleus"/>
    <property type="evidence" value="ECO:0007669"/>
    <property type="project" value="UniProtKB-SubCell"/>
</dbReference>
<keyword evidence="3" id="KW-0539">Nucleus</keyword>
<comment type="similarity">
    <text evidence="5">Belongs to the phosphatase and actin regulator family.</text>
</comment>
<dbReference type="Proteomes" id="UP000694548">
    <property type="component" value="Chromosome sgr05"/>
</dbReference>
<evidence type="ECO:0000256" key="5">
    <source>
        <dbReference type="RuleBase" id="RU301113"/>
    </source>
</evidence>
<protein>
    <recommendedName>
        <fullName evidence="5">Phosphatase and actin regulator</fullName>
    </recommendedName>
</protein>